<keyword evidence="9" id="KW-0411">Iron-sulfur</keyword>
<evidence type="ECO:0000256" key="1">
    <source>
        <dbReference type="ARBA" id="ARBA00001917"/>
    </source>
</evidence>
<evidence type="ECO:0000256" key="4">
    <source>
        <dbReference type="ARBA" id="ARBA00022630"/>
    </source>
</evidence>
<dbReference type="PANTHER" id="PTHR42917:SF2">
    <property type="entry name" value="2,4-DIENOYL-COA REDUCTASE [(2E)-ENOYL-COA-PRODUCING]"/>
    <property type="match status" value="1"/>
</dbReference>
<dbReference type="GO" id="GO:0046872">
    <property type="term" value="F:metal ion binding"/>
    <property type="evidence" value="ECO:0007669"/>
    <property type="project" value="UniProtKB-KW"/>
</dbReference>
<comment type="cofactor">
    <cofactor evidence="1">
        <name>FMN</name>
        <dbReference type="ChEBI" id="CHEBI:58210"/>
    </cofactor>
</comment>
<feature type="domain" description="FAD/NAD(P)-binding" evidence="12">
    <location>
        <begin position="375"/>
        <end position="587"/>
    </location>
</feature>
<evidence type="ECO:0000256" key="3">
    <source>
        <dbReference type="ARBA" id="ARBA00011048"/>
    </source>
</evidence>
<evidence type="ECO:0000256" key="6">
    <source>
        <dbReference type="ARBA" id="ARBA00022723"/>
    </source>
</evidence>
<evidence type="ECO:0000256" key="7">
    <source>
        <dbReference type="ARBA" id="ARBA00023002"/>
    </source>
</evidence>
<keyword evidence="14" id="KW-1185">Reference proteome</keyword>
<dbReference type="InterPro" id="IPR023967">
    <property type="entry name" value="CHP03996_oxidoreductase"/>
</dbReference>
<comment type="similarity">
    <text evidence="3">In the N-terminal section; belongs to the NADH:flavin oxidoreductase/NADH oxidase family.</text>
</comment>
<evidence type="ECO:0000259" key="11">
    <source>
        <dbReference type="Pfam" id="PF00724"/>
    </source>
</evidence>
<organism evidence="13 14">
    <name type="scientific">Antricoccus suffuscus</name>
    <dbReference type="NCBI Taxonomy" id="1629062"/>
    <lineage>
        <taxon>Bacteria</taxon>
        <taxon>Bacillati</taxon>
        <taxon>Actinomycetota</taxon>
        <taxon>Actinomycetes</taxon>
        <taxon>Geodermatophilales</taxon>
        <taxon>Antricoccaceae</taxon>
        <taxon>Antricoccus</taxon>
    </lineage>
</organism>
<evidence type="ECO:0000256" key="10">
    <source>
        <dbReference type="SAM" id="MobiDB-lite"/>
    </source>
</evidence>
<evidence type="ECO:0000313" key="14">
    <source>
        <dbReference type="Proteomes" id="UP000237752"/>
    </source>
</evidence>
<dbReference type="Pfam" id="PF00724">
    <property type="entry name" value="Oxidored_FMN"/>
    <property type="match status" value="2"/>
</dbReference>
<dbReference type="SUPFAM" id="SSF51971">
    <property type="entry name" value="Nucleotide-binding domain"/>
    <property type="match status" value="1"/>
</dbReference>
<dbReference type="PANTHER" id="PTHR42917">
    <property type="entry name" value="2,4-DIENOYL-COA REDUCTASE"/>
    <property type="match status" value="1"/>
</dbReference>
<evidence type="ECO:0000256" key="8">
    <source>
        <dbReference type="ARBA" id="ARBA00023004"/>
    </source>
</evidence>
<dbReference type="Gene3D" id="3.50.50.60">
    <property type="entry name" value="FAD/NAD(P)-binding domain"/>
    <property type="match status" value="2"/>
</dbReference>
<evidence type="ECO:0000313" key="13">
    <source>
        <dbReference type="EMBL" id="PRZ42004.1"/>
    </source>
</evidence>
<dbReference type="SUPFAM" id="SSF51905">
    <property type="entry name" value="FAD/NAD(P)-binding domain"/>
    <property type="match status" value="2"/>
</dbReference>
<name>A0A2T1A0E6_9ACTN</name>
<dbReference type="NCBIfam" id="TIGR03996">
    <property type="entry name" value="mycofact_OYE_1"/>
    <property type="match status" value="1"/>
</dbReference>
<dbReference type="InterPro" id="IPR023987">
    <property type="entry name" value="CHP03977_oxidoreductase"/>
</dbReference>
<proteinExistence type="inferred from homology"/>
<feature type="domain" description="NADH:flavin oxidoreductase/NADH oxidase N-terminal" evidence="11">
    <location>
        <begin position="690"/>
        <end position="1014"/>
    </location>
</feature>
<comment type="caution">
    <text evidence="13">The sequence shown here is derived from an EMBL/GenBank/DDBJ whole genome shotgun (WGS) entry which is preliminary data.</text>
</comment>
<dbReference type="Gene3D" id="3.40.50.720">
    <property type="entry name" value="NAD(P)-binding Rossmann-like Domain"/>
    <property type="match status" value="2"/>
</dbReference>
<dbReference type="Pfam" id="PF07992">
    <property type="entry name" value="Pyr_redox_2"/>
    <property type="match status" value="2"/>
</dbReference>
<dbReference type="PRINTS" id="PR00368">
    <property type="entry name" value="FADPNR"/>
</dbReference>
<dbReference type="RefSeq" id="WP_106348948.1">
    <property type="nucleotide sequence ID" value="NZ_PVUE01000007.1"/>
</dbReference>
<dbReference type="SUPFAM" id="SSF51395">
    <property type="entry name" value="FMN-linked oxidoreductases"/>
    <property type="match status" value="2"/>
</dbReference>
<dbReference type="InterPro" id="IPR023753">
    <property type="entry name" value="FAD/NAD-binding_dom"/>
</dbReference>
<keyword evidence="7" id="KW-0560">Oxidoreductase</keyword>
<dbReference type="InterPro" id="IPR001155">
    <property type="entry name" value="OxRdtase_FMN_N"/>
</dbReference>
<accession>A0A2T1A0E6</accession>
<dbReference type="Gene3D" id="3.20.20.70">
    <property type="entry name" value="Aldolase class I"/>
    <property type="match status" value="2"/>
</dbReference>
<dbReference type="InterPro" id="IPR036188">
    <property type="entry name" value="FAD/NAD-bd_sf"/>
</dbReference>
<dbReference type="Proteomes" id="UP000237752">
    <property type="component" value="Unassembled WGS sequence"/>
</dbReference>
<evidence type="ECO:0000256" key="2">
    <source>
        <dbReference type="ARBA" id="ARBA00001966"/>
    </source>
</evidence>
<keyword evidence="6" id="KW-0479">Metal-binding</keyword>
<keyword evidence="4" id="KW-0285">Flavoprotein</keyword>
<feature type="region of interest" description="Disordered" evidence="10">
    <location>
        <begin position="645"/>
        <end position="673"/>
    </location>
</feature>
<dbReference type="EMBL" id="PVUE01000007">
    <property type="protein sequence ID" value="PRZ42004.1"/>
    <property type="molecule type" value="Genomic_DNA"/>
</dbReference>
<keyword evidence="5" id="KW-0288">FMN</keyword>
<evidence type="ECO:0000256" key="5">
    <source>
        <dbReference type="ARBA" id="ARBA00022643"/>
    </source>
</evidence>
<comment type="cofactor">
    <cofactor evidence="2">
        <name>[4Fe-4S] cluster</name>
        <dbReference type="ChEBI" id="CHEBI:49883"/>
    </cofactor>
</comment>
<sequence>MRLLQPVSLGETRFSNRVIFGPHVTNLGDNRALSARHVAYYQRRAAAGVGAIIIETASVHPGDWPYERAPLATDCGPGWQDIAAACTPYDTRVLASLGHTGLQGSTAYSRGVLWGPSRFADPVTREQPLRIGTAQIAKLVSGFADAAALARRSGLAGVEVDIGPRSLLRQFQSSLTNTRDDEYGADPMLLTRSVLTAVRRELGPDRVLAVRLCCDERTPWAGITPAVATAQAIEVAAYADLLTVVRGGVYSTGHYRPDAHTPAGFNRELTAQIRAAVDIPVAAQGSITTAELAEDLLCSGAADLIEMTRAQIADAELVAKLRTPELGTPRPCVLCNQKCQVRDSRNPIASCVGDPRSGHESTDLDVHVATPTKGRVVVVGAGVAGLEAARVCARRGYAVTVLERDAHVGGVLGGTSLDASGNGATFAPLVDWLMTECLRLGVDLRLNTVADAECLRESRAAGDIVVLATGSRFASRWSGALDPVAVLAGDALSGGDGPIVVGDPIGGPIGVRLGEVLAARGYAVTLVSPDPVAGTMLAATGDLPDANARLQRAGVVRRLCSTIRDVTAGGVLVEDIYTGAHEMLACQAFVDAGHRLPKDRLYADPLGGAAGIDRIGDCVAPRTVHEAILDGRRWALALTSPLTPASPIAPASPAPPPAARPLSRQAPPWDGTSGVTRSFGRQGTPRYPNLHSPLRVGPLTLRNRIVFAAHLTNFAVDGRPTARHVDYYARRARGGAGLIITEEHSTHPNDWPYEKMIRGYRPEVVDGYRQITGAVHEYDAKIMAQLNHNGPQASGMYSRLPVWGPSAIPDPMFREVPVAVGAREIRQLVDGFARVARHCADGGFDGVELQCSQSSILRCFLSRATNTRTDEYGGTLRGRARLLLQIIDAVRREVGEGLALGVRISGEERVDNGTTLDEAVALAEILADTRQVDVINTTVGVATSTLDLVIPSMRVPPDYARHIPAAIRAAVDIPVIGVGRFKDPKDAEEALAAGQADLIGVVRGQIADPDFAVKSAATDGAGPTISTCLSCNQECVGNVGMNRALGCVVNPAAGRESLTLRPTRAARDVLVVGAGPAGLQAAISASAAGHRVRIVEAAFSPGGQVRLAAQAPHRAEFGTLVDNLLSEVRRRGISLDLGTRLDADAIQRANPDVVVVATGARPAAPTWAAGNARVVDVRDVLDRSAEPRGRVVVVDELGFHQGTSVAELLAERGCQVEVVTPAMVIGQDLGLTLDLPRWHARAHALGITTRTDVVASAVSARERGLELTLHHHPTDTIERLQCDWIVCAIQQRPADELWQSLAEADFEVRRIGDCVAPRRADAAIFEGAEVGASL</sequence>
<protein>
    <submittedName>
        <fullName evidence="13">Mycofactocin system FadH/OYE family oxidoreductase 1/mycofactocin system FadH/OYE family oxidoreductase 2</fullName>
    </submittedName>
</protein>
<feature type="domain" description="NADH:flavin oxidoreductase/NADH oxidase N-terminal" evidence="11">
    <location>
        <begin position="3"/>
        <end position="322"/>
    </location>
</feature>
<dbReference type="NCBIfam" id="TIGR03997">
    <property type="entry name" value="mycofact_OYE_2"/>
    <property type="match status" value="1"/>
</dbReference>
<dbReference type="InterPro" id="IPR013785">
    <property type="entry name" value="Aldolase_TIM"/>
</dbReference>
<evidence type="ECO:0000259" key="12">
    <source>
        <dbReference type="Pfam" id="PF07992"/>
    </source>
</evidence>
<feature type="domain" description="FAD/NAD(P)-binding" evidence="12">
    <location>
        <begin position="1068"/>
        <end position="1308"/>
    </location>
</feature>
<keyword evidence="8" id="KW-0408">Iron</keyword>
<evidence type="ECO:0000256" key="9">
    <source>
        <dbReference type="ARBA" id="ARBA00023014"/>
    </source>
</evidence>
<dbReference type="GO" id="GO:0010181">
    <property type="term" value="F:FMN binding"/>
    <property type="evidence" value="ECO:0007669"/>
    <property type="project" value="InterPro"/>
</dbReference>
<dbReference type="GO" id="GO:0016491">
    <property type="term" value="F:oxidoreductase activity"/>
    <property type="evidence" value="ECO:0007669"/>
    <property type="project" value="UniProtKB-KW"/>
</dbReference>
<gene>
    <name evidence="13" type="ORF">CLV47_107132</name>
</gene>
<feature type="compositionally biased region" description="Pro residues" evidence="10">
    <location>
        <begin position="650"/>
        <end position="659"/>
    </location>
</feature>
<reference evidence="13 14" key="1">
    <citation type="submission" date="2018-03" db="EMBL/GenBank/DDBJ databases">
        <title>Genomic Encyclopedia of Archaeal and Bacterial Type Strains, Phase II (KMG-II): from individual species to whole genera.</title>
        <authorList>
            <person name="Goeker M."/>
        </authorList>
    </citation>
    <scope>NUCLEOTIDE SEQUENCE [LARGE SCALE GENOMIC DNA]</scope>
    <source>
        <strain evidence="13 14">DSM 100065</strain>
    </source>
</reference>
<dbReference type="InterPro" id="IPR051793">
    <property type="entry name" value="NADH:flavin_oxidoreductase"/>
</dbReference>
<dbReference type="GO" id="GO:0051536">
    <property type="term" value="F:iron-sulfur cluster binding"/>
    <property type="evidence" value="ECO:0007669"/>
    <property type="project" value="UniProtKB-KW"/>
</dbReference>